<keyword evidence="5" id="KW-1185">Reference proteome</keyword>
<dbReference type="InterPro" id="IPR036396">
    <property type="entry name" value="Cyt_P450_sf"/>
</dbReference>
<evidence type="ECO:0000256" key="2">
    <source>
        <dbReference type="ARBA" id="ARBA00023002"/>
    </source>
</evidence>
<accession>A0AAV6YGI6</accession>
<name>A0AAV6YGI6_9LAMI</name>
<protein>
    <recommendedName>
        <fullName evidence="6">Cytochrome P450</fullName>
    </recommendedName>
</protein>
<dbReference type="PANTHER" id="PTHR24299:SF59">
    <property type="entry name" value="CYTOCHROME P450 SUPERFAMILY PROTEIN"/>
    <property type="match status" value="1"/>
</dbReference>
<evidence type="ECO:0000256" key="3">
    <source>
        <dbReference type="SAM" id="SignalP"/>
    </source>
</evidence>
<dbReference type="GO" id="GO:0016705">
    <property type="term" value="F:oxidoreductase activity, acting on paired donors, with incorporation or reduction of molecular oxygen"/>
    <property type="evidence" value="ECO:0007669"/>
    <property type="project" value="InterPro"/>
</dbReference>
<dbReference type="EMBL" id="WHWC01000001">
    <property type="protein sequence ID" value="KAG8391627.1"/>
    <property type="molecule type" value="Genomic_DNA"/>
</dbReference>
<dbReference type="Pfam" id="PF00067">
    <property type="entry name" value="p450"/>
    <property type="match status" value="2"/>
</dbReference>
<dbReference type="InterPro" id="IPR002401">
    <property type="entry name" value="Cyt_P450_E_grp-I"/>
</dbReference>
<feature type="chain" id="PRO_5043507431" description="Cytochrome P450" evidence="3">
    <location>
        <begin position="19"/>
        <end position="576"/>
    </location>
</feature>
<keyword evidence="3" id="KW-0732">Signal</keyword>
<feature type="signal peptide" evidence="3">
    <location>
        <begin position="1"/>
        <end position="18"/>
    </location>
</feature>
<evidence type="ECO:0000313" key="4">
    <source>
        <dbReference type="EMBL" id="KAG8391627.1"/>
    </source>
</evidence>
<comment type="subcellular location">
    <subcellularLocation>
        <location evidence="1">Membrane</location>
        <topology evidence="1">Single-pass membrane protein</topology>
    </subcellularLocation>
</comment>
<dbReference type="Gene3D" id="1.10.630.10">
    <property type="entry name" value="Cytochrome P450"/>
    <property type="match status" value="2"/>
</dbReference>
<dbReference type="GO" id="GO:0020037">
    <property type="term" value="F:heme binding"/>
    <property type="evidence" value="ECO:0007669"/>
    <property type="project" value="InterPro"/>
</dbReference>
<evidence type="ECO:0008006" key="6">
    <source>
        <dbReference type="Google" id="ProtNLM"/>
    </source>
</evidence>
<dbReference type="GO" id="GO:0005506">
    <property type="term" value="F:iron ion binding"/>
    <property type="evidence" value="ECO:0007669"/>
    <property type="project" value="InterPro"/>
</dbReference>
<gene>
    <name evidence="4" type="ORF">BUALT_Bualt01G0207000</name>
</gene>
<dbReference type="Proteomes" id="UP000826271">
    <property type="component" value="Unassembled WGS sequence"/>
</dbReference>
<organism evidence="4 5">
    <name type="scientific">Buddleja alternifolia</name>
    <dbReference type="NCBI Taxonomy" id="168488"/>
    <lineage>
        <taxon>Eukaryota</taxon>
        <taxon>Viridiplantae</taxon>
        <taxon>Streptophyta</taxon>
        <taxon>Embryophyta</taxon>
        <taxon>Tracheophyta</taxon>
        <taxon>Spermatophyta</taxon>
        <taxon>Magnoliopsida</taxon>
        <taxon>eudicotyledons</taxon>
        <taxon>Gunneridae</taxon>
        <taxon>Pentapetalae</taxon>
        <taxon>asterids</taxon>
        <taxon>lamiids</taxon>
        <taxon>Lamiales</taxon>
        <taxon>Scrophulariaceae</taxon>
        <taxon>Buddlejeae</taxon>
        <taxon>Buddleja</taxon>
    </lineage>
</organism>
<dbReference type="AlphaFoldDB" id="A0AAV6YGI6"/>
<evidence type="ECO:0000313" key="5">
    <source>
        <dbReference type="Proteomes" id="UP000826271"/>
    </source>
</evidence>
<comment type="caution">
    <text evidence="4">The sequence shown here is derived from an EMBL/GenBank/DDBJ whole genome shotgun (WGS) entry which is preliminary data.</text>
</comment>
<dbReference type="InterPro" id="IPR001128">
    <property type="entry name" value="Cyt_P450"/>
</dbReference>
<evidence type="ECO:0000256" key="1">
    <source>
        <dbReference type="ARBA" id="ARBA00004167"/>
    </source>
</evidence>
<keyword evidence="2" id="KW-0560">Oxidoreductase</keyword>
<proteinExistence type="predicted"/>
<dbReference type="PRINTS" id="PR00463">
    <property type="entry name" value="EP450I"/>
</dbReference>
<dbReference type="GO" id="GO:0004497">
    <property type="term" value="F:monooxygenase activity"/>
    <property type="evidence" value="ECO:0007669"/>
    <property type="project" value="InterPro"/>
</dbReference>
<reference evidence="4" key="1">
    <citation type="submission" date="2019-10" db="EMBL/GenBank/DDBJ databases">
        <authorList>
            <person name="Zhang R."/>
            <person name="Pan Y."/>
            <person name="Wang J."/>
            <person name="Ma R."/>
            <person name="Yu S."/>
        </authorList>
    </citation>
    <scope>NUCLEOTIDE SEQUENCE</scope>
    <source>
        <strain evidence="4">LA-IB0</strain>
        <tissue evidence="4">Leaf</tissue>
    </source>
</reference>
<sequence>MDFLTLLLIFFSIIITFTQISNSRARKSSKLPPGPFQFPIIGNILSLGSKPHLSITELSRKYGPIMTLKLGSLTTIVMSSPETHKLVLQKHDLAFSSRTVPCGAKTLNHDQFSMVYQPVNNQWRKLRKICKEQMFSVSRLDASQGLRKEKLQKLYNYVNECSETGRAVDIGEAAFTTSLNLISATLFSKEFAQFNSDSSHELKELVWGLMECVGRPNFADYFPVLKPFDPQGILRQMKIYCERFFAIFDELIDEKLMNRSRSEKNDLVDTLIEINQRDETELSRNDIRHLLLLLSFRLIFEVFANLRARKSSKLPPGPFQFPIIGNIFSLGSNPHLSITELSRKYGPIMTLKLGSLTTIVVSSPETHKLVLQKHDLALSSRTIPTVAETLNHNKFSMVYQPVNDQWRKLRKICKEQMFSVSRLDASHSLRKEELQKLYDYVNECSETGRAIDIGEAAFTTSLNLISSTLFSKEFAQFNSELSHELKELVRALMEIVGRPNFADFFPVLKLFDPQGISRQAKIYLEKFFAILDEIIDERLKNRSTENNDLLEVLIEINQRDEAELSQNDIRHLLLVS</sequence>
<dbReference type="GO" id="GO:0016020">
    <property type="term" value="C:membrane"/>
    <property type="evidence" value="ECO:0007669"/>
    <property type="project" value="UniProtKB-SubCell"/>
</dbReference>
<dbReference type="PANTHER" id="PTHR24299">
    <property type="entry name" value="CYTOCHROME P450 FAMILY 1"/>
    <property type="match status" value="1"/>
</dbReference>
<dbReference type="SUPFAM" id="SSF48264">
    <property type="entry name" value="Cytochrome P450"/>
    <property type="match status" value="2"/>
</dbReference>